<feature type="transmembrane region" description="Helical" evidence="1">
    <location>
        <begin position="275"/>
        <end position="296"/>
    </location>
</feature>
<dbReference type="PANTHER" id="PTHR34289:SF8">
    <property type="entry name" value="DUF819 DOMAIN-CONTAINING PROTEIN"/>
    <property type="match status" value="1"/>
</dbReference>
<feature type="transmembrane region" description="Helical" evidence="1">
    <location>
        <begin position="223"/>
        <end position="240"/>
    </location>
</feature>
<dbReference type="PANTHER" id="PTHR34289">
    <property type="entry name" value="PROTEIN, PUTATIVE (DUF819)-RELATED"/>
    <property type="match status" value="1"/>
</dbReference>
<reference evidence="2 3" key="1">
    <citation type="submission" date="2016-10" db="EMBL/GenBank/DDBJ databases">
        <authorList>
            <person name="de Groot N.N."/>
        </authorList>
    </citation>
    <scope>NUCLEOTIDE SEQUENCE [LARGE SCALE GENOMIC DNA]</scope>
    <source>
        <strain evidence="2 3">DSM 26130</strain>
    </source>
</reference>
<feature type="transmembrane region" description="Helical" evidence="1">
    <location>
        <begin position="95"/>
        <end position="116"/>
    </location>
</feature>
<feature type="transmembrane region" description="Helical" evidence="1">
    <location>
        <begin position="33"/>
        <end position="53"/>
    </location>
</feature>
<keyword evidence="1" id="KW-0472">Membrane</keyword>
<dbReference type="Pfam" id="PF05684">
    <property type="entry name" value="DUF819"/>
    <property type="match status" value="1"/>
</dbReference>
<keyword evidence="1" id="KW-1133">Transmembrane helix</keyword>
<evidence type="ECO:0000256" key="1">
    <source>
        <dbReference type="SAM" id="Phobius"/>
    </source>
</evidence>
<sequence length="395" mass="41765">MSLIQDPLAILALLMGNILVADQLTKLPVFRQLGTSLTVILLTAVTANIGLIPTSTNAPPLYDGIFTYLAPISIFYLLLTVNLSSLRRAGTPMVMNFFIGAAGTLLGVVAGMWAVAGPKGFGELYYALGGMFAGTYTGGSSNLNAIALHYGVNKAGNLYAAAIATDNIVTAIWMGVTLLLPPLLNKYFPRQLVYDWTPAEKEQFEVEANAQISDIETMSPTDLALLIGLGVLGLFLAGQLAVYVPAIPKILTLTTLALVLAQWPPVQKLRGVRVISIFCIYLFLAVIGAYCDIAALLKDGHLALMMLLFVSILVAVHSLVQFGVGALLRQDWAILSVASQACLGGSASCLALTKSLNRPDLHLPGILAGALGNAVGTYCGLLIAEYLRGASWLIG</sequence>
<dbReference type="RefSeq" id="WP_177236497.1">
    <property type="nucleotide sequence ID" value="NZ_FOLQ01000001.1"/>
</dbReference>
<evidence type="ECO:0000313" key="2">
    <source>
        <dbReference type="EMBL" id="SFC28472.1"/>
    </source>
</evidence>
<feature type="transmembrane region" description="Helical" evidence="1">
    <location>
        <begin position="65"/>
        <end position="83"/>
    </location>
</feature>
<keyword evidence="1" id="KW-0812">Transmembrane</keyword>
<feature type="transmembrane region" description="Helical" evidence="1">
    <location>
        <begin position="6"/>
        <end position="21"/>
    </location>
</feature>
<dbReference type="STRING" id="662367.SAMN05216167_101799"/>
<dbReference type="EMBL" id="FOLQ01000001">
    <property type="protein sequence ID" value="SFC28472.1"/>
    <property type="molecule type" value="Genomic_DNA"/>
</dbReference>
<evidence type="ECO:0000313" key="3">
    <source>
        <dbReference type="Proteomes" id="UP000198598"/>
    </source>
</evidence>
<feature type="transmembrane region" description="Helical" evidence="1">
    <location>
        <begin position="302"/>
        <end position="320"/>
    </location>
</feature>
<gene>
    <name evidence="2" type="ORF">SAMN05216167_101799</name>
</gene>
<dbReference type="Proteomes" id="UP000198598">
    <property type="component" value="Unassembled WGS sequence"/>
</dbReference>
<keyword evidence="3" id="KW-1185">Reference proteome</keyword>
<dbReference type="AlphaFoldDB" id="A0A1I1HY26"/>
<organism evidence="2 3">
    <name type="scientific">Spirosoma endophyticum</name>
    <dbReference type="NCBI Taxonomy" id="662367"/>
    <lineage>
        <taxon>Bacteria</taxon>
        <taxon>Pseudomonadati</taxon>
        <taxon>Bacteroidota</taxon>
        <taxon>Cytophagia</taxon>
        <taxon>Cytophagales</taxon>
        <taxon>Cytophagaceae</taxon>
        <taxon>Spirosoma</taxon>
    </lineage>
</organism>
<accession>A0A1I1HY26</accession>
<feature type="transmembrane region" description="Helical" evidence="1">
    <location>
        <begin position="158"/>
        <end position="180"/>
    </location>
</feature>
<dbReference type="InterPro" id="IPR008537">
    <property type="entry name" value="DUF819"/>
</dbReference>
<name>A0A1I1HY26_9BACT</name>
<proteinExistence type="predicted"/>
<protein>
    <submittedName>
        <fullName evidence="2">Uncharacterized membrane protein</fullName>
    </submittedName>
</protein>